<dbReference type="AlphaFoldDB" id="A0A6G0X7T2"/>
<evidence type="ECO:0000256" key="1">
    <source>
        <dbReference type="SAM" id="Coils"/>
    </source>
</evidence>
<organism evidence="3 4">
    <name type="scientific">Aphanomyces euteiches</name>
    <dbReference type="NCBI Taxonomy" id="100861"/>
    <lineage>
        <taxon>Eukaryota</taxon>
        <taxon>Sar</taxon>
        <taxon>Stramenopiles</taxon>
        <taxon>Oomycota</taxon>
        <taxon>Saprolegniomycetes</taxon>
        <taxon>Saprolegniales</taxon>
        <taxon>Verrucalvaceae</taxon>
        <taxon>Aphanomyces</taxon>
    </lineage>
</organism>
<name>A0A6G0X7T2_9STRA</name>
<keyword evidence="1" id="KW-0175">Coiled coil</keyword>
<proteinExistence type="predicted"/>
<dbReference type="Proteomes" id="UP000481153">
    <property type="component" value="Unassembled WGS sequence"/>
</dbReference>
<gene>
    <name evidence="3" type="ORF">Ae201684_007681</name>
</gene>
<evidence type="ECO:0000256" key="2">
    <source>
        <dbReference type="SAM" id="MobiDB-lite"/>
    </source>
</evidence>
<feature type="compositionally biased region" description="Basic and acidic residues" evidence="2">
    <location>
        <begin position="1"/>
        <end position="10"/>
    </location>
</feature>
<evidence type="ECO:0000313" key="3">
    <source>
        <dbReference type="EMBL" id="KAF0736095.1"/>
    </source>
</evidence>
<dbReference type="EMBL" id="VJMJ01000090">
    <property type="protein sequence ID" value="KAF0736095.1"/>
    <property type="molecule type" value="Genomic_DNA"/>
</dbReference>
<feature type="region of interest" description="Disordered" evidence="2">
    <location>
        <begin position="1"/>
        <end position="40"/>
    </location>
</feature>
<evidence type="ECO:0000313" key="4">
    <source>
        <dbReference type="Proteomes" id="UP000481153"/>
    </source>
</evidence>
<sequence>MQAILDHDMNESSSVVSRKWTAKQKSNSKRIIAPPTSDDYSQRTVDQLKLECTQRKLDVAKGTNKEGRVNVLNMYDQNTATVTSLINSQRVIHRKKSKSDPEERRKAGTMLRLVNVLFSDELFEEFMSTGDRLTRKQLDEGGNKFWSRVADEFNAAKTEYDKLISNDDRIVELDPSDGGILSATKLSTLWKELSGLFAKAVAKSKVSGEHSSSFWDFCNKRVDVYYLHLDTEERNAGREFCSSNLFEHDEFDSIDNEHKPAMVCTPSKRKQSSSPVVKHDDIIASIAKSVSILAESDQKQSARESCFGSISRLEASIERVTKRITAIETEITELEQKGLDMTEALGDRKRLKLHHRQLEIKLEETEHA</sequence>
<comment type="caution">
    <text evidence="3">The sequence shown here is derived from an EMBL/GenBank/DDBJ whole genome shotgun (WGS) entry which is preliminary data.</text>
</comment>
<feature type="coiled-coil region" evidence="1">
    <location>
        <begin position="310"/>
        <end position="368"/>
    </location>
</feature>
<protein>
    <submittedName>
        <fullName evidence="3">Uncharacterized protein</fullName>
    </submittedName>
</protein>
<accession>A0A6G0X7T2</accession>
<dbReference type="VEuPathDB" id="FungiDB:AeMF1_013629"/>
<keyword evidence="4" id="KW-1185">Reference proteome</keyword>
<reference evidence="3 4" key="1">
    <citation type="submission" date="2019-07" db="EMBL/GenBank/DDBJ databases">
        <title>Genomics analysis of Aphanomyces spp. identifies a new class of oomycete effector associated with host adaptation.</title>
        <authorList>
            <person name="Gaulin E."/>
        </authorList>
    </citation>
    <scope>NUCLEOTIDE SEQUENCE [LARGE SCALE GENOMIC DNA]</scope>
    <source>
        <strain evidence="3 4">ATCC 201684</strain>
    </source>
</reference>